<keyword evidence="4" id="KW-0496">Mitochondrion</keyword>
<evidence type="ECO:0000256" key="3">
    <source>
        <dbReference type="ARBA" id="ARBA00023274"/>
    </source>
</evidence>
<comment type="similarity">
    <text evidence="1">Belongs to the universal ribosomal protein uL16 family.</text>
</comment>
<dbReference type="GO" id="GO:0019843">
    <property type="term" value="F:rRNA binding"/>
    <property type="evidence" value="ECO:0007669"/>
    <property type="project" value="InterPro"/>
</dbReference>
<dbReference type="InterPro" id="IPR020798">
    <property type="entry name" value="Ribosomal_uL16_CS"/>
</dbReference>
<name>A0A0E3DAX8_PLOCA</name>
<geneLocation type="mitochondrion" evidence="4"/>
<dbReference type="PANTHER" id="PTHR12220">
    <property type="entry name" value="50S/60S RIBOSOMAL PROTEIN L16"/>
    <property type="match status" value="1"/>
</dbReference>
<dbReference type="InterPro" id="IPR000114">
    <property type="entry name" value="Ribosomal_uL16_bact-type"/>
</dbReference>
<evidence type="ECO:0000313" key="4">
    <source>
        <dbReference type="EMBL" id="AHX02448.1"/>
    </source>
</evidence>
<dbReference type="Pfam" id="PF00252">
    <property type="entry name" value="Ribosomal_L16"/>
    <property type="match status" value="1"/>
</dbReference>
<keyword evidence="3" id="KW-0687">Ribonucleoprotein</keyword>
<gene>
    <name evidence="4" type="primary">rpl16</name>
    <name evidence="4" type="ORF">Pcati.mt.03</name>
</gene>
<dbReference type="GO" id="GO:0003735">
    <property type="term" value="F:structural constituent of ribosome"/>
    <property type="evidence" value="ECO:0007669"/>
    <property type="project" value="InterPro"/>
</dbReference>
<keyword evidence="2 4" id="KW-0689">Ribosomal protein</keyword>
<reference evidence="4" key="1">
    <citation type="submission" date="2014-02" db="EMBL/GenBank/DDBJ databases">
        <title>Complete mitochondrion genomes reveal florideophycean red algal diversity.</title>
        <authorList>
            <person name="Yang E.C."/>
            <person name="Yoon H.S."/>
        </authorList>
    </citation>
    <scope>NUCLEOTIDE SEQUENCE</scope>
</reference>
<dbReference type="Gene3D" id="3.90.1170.10">
    <property type="entry name" value="Ribosomal protein L10e/L16"/>
    <property type="match status" value="1"/>
</dbReference>
<dbReference type="PROSITE" id="PS00701">
    <property type="entry name" value="RIBOSOMAL_L16_2"/>
    <property type="match status" value="1"/>
</dbReference>
<dbReference type="GO" id="GO:0032543">
    <property type="term" value="P:mitochondrial translation"/>
    <property type="evidence" value="ECO:0007669"/>
    <property type="project" value="TreeGrafter"/>
</dbReference>
<dbReference type="InterPro" id="IPR047873">
    <property type="entry name" value="Ribosomal_uL16"/>
</dbReference>
<sequence>MNKKTHNKQSLKYTNTQHLIRYGVYGFKVSSPILLKELQIKSIEWNLIKKLKKTKTFYKFWNCITLNMNLTKLSIESRMGKGKGAIYTKGVFIKPGTIVFEFDNITLHQILYLYNYINKKLGNKFVLVFRNY</sequence>
<protein>
    <submittedName>
        <fullName evidence="4">Ribosomal protein L16</fullName>
    </submittedName>
</protein>
<dbReference type="AlphaFoldDB" id="A0A0E3DAX8"/>
<evidence type="ECO:0000256" key="1">
    <source>
        <dbReference type="ARBA" id="ARBA00008931"/>
    </source>
</evidence>
<dbReference type="GO" id="GO:0005762">
    <property type="term" value="C:mitochondrial large ribosomal subunit"/>
    <property type="evidence" value="ECO:0007669"/>
    <property type="project" value="TreeGrafter"/>
</dbReference>
<dbReference type="PANTHER" id="PTHR12220:SF13">
    <property type="entry name" value="LARGE RIBOSOMAL SUBUNIT PROTEIN UL16M"/>
    <property type="match status" value="1"/>
</dbReference>
<organism evidence="4">
    <name type="scientific">Plocamium cartilagineum</name>
    <name type="common">Red comb weed</name>
    <name type="synonym">Gelidium cartilagineum</name>
    <dbReference type="NCBI Taxonomy" id="31452"/>
    <lineage>
        <taxon>Eukaryota</taxon>
        <taxon>Rhodophyta</taxon>
        <taxon>Florideophyceae</taxon>
        <taxon>Rhodymeniophycidae</taxon>
        <taxon>Plocamiales</taxon>
        <taxon>Plocamiaceae</taxon>
        <taxon>Plocamium</taxon>
    </lineage>
</organism>
<evidence type="ECO:0000256" key="2">
    <source>
        <dbReference type="ARBA" id="ARBA00022980"/>
    </source>
</evidence>
<dbReference type="EMBL" id="KJ398160">
    <property type="protein sequence ID" value="AHX02448.1"/>
    <property type="molecule type" value="Genomic_DNA"/>
</dbReference>
<accession>A0A0E3DAX8</accession>
<proteinExistence type="inferred from homology"/>
<dbReference type="InterPro" id="IPR036920">
    <property type="entry name" value="Ribosomal_uL16_sf"/>
</dbReference>
<dbReference type="SUPFAM" id="SSF54686">
    <property type="entry name" value="Ribosomal protein L16p/L10e"/>
    <property type="match status" value="1"/>
</dbReference>